<reference evidence="1 2" key="1">
    <citation type="submission" date="2012-12" db="EMBL/GenBank/DDBJ databases">
        <title>Whole genome shotgun sequence of Gordonia sihwensis NBRC 108236.</title>
        <authorList>
            <person name="Yoshida I."/>
            <person name="Hosoyama A."/>
            <person name="Tsuchikane K."/>
            <person name="Ando Y."/>
            <person name="Baba S."/>
            <person name="Ohji S."/>
            <person name="Hamada M."/>
            <person name="Tamura T."/>
            <person name="Yamazoe A."/>
            <person name="Yamazaki S."/>
            <person name="Fujita N."/>
        </authorList>
    </citation>
    <scope>NUCLEOTIDE SEQUENCE [LARGE SCALE GENOMIC DNA]</scope>
    <source>
        <strain evidence="1 2">NBRC 108236</strain>
    </source>
</reference>
<protein>
    <submittedName>
        <fullName evidence="1">Uncharacterized protein</fullName>
    </submittedName>
</protein>
<evidence type="ECO:0000313" key="2">
    <source>
        <dbReference type="Proteomes" id="UP000035083"/>
    </source>
</evidence>
<name>L7LHC1_9ACTN</name>
<feature type="non-terminal residue" evidence="1">
    <location>
        <position position="1"/>
    </location>
</feature>
<evidence type="ECO:0000313" key="1">
    <source>
        <dbReference type="EMBL" id="GAC60146.1"/>
    </source>
</evidence>
<organism evidence="1 2">
    <name type="scientific">Gordonia sihwensis NBRC 108236</name>
    <dbReference type="NCBI Taxonomy" id="1223544"/>
    <lineage>
        <taxon>Bacteria</taxon>
        <taxon>Bacillati</taxon>
        <taxon>Actinomycetota</taxon>
        <taxon>Actinomycetes</taxon>
        <taxon>Mycobacteriales</taxon>
        <taxon>Gordoniaceae</taxon>
        <taxon>Gordonia</taxon>
    </lineage>
</organism>
<gene>
    <name evidence="1" type="ORF">GSI01S_08_00010</name>
</gene>
<proteinExistence type="predicted"/>
<accession>L7LHC1</accession>
<sequence>YERKLAEGMSKKQALRCLKRQIVRAVFRALETDYQNRINPALNTAA</sequence>
<dbReference type="Proteomes" id="UP000035083">
    <property type="component" value="Unassembled WGS sequence"/>
</dbReference>
<dbReference type="AlphaFoldDB" id="L7LHC1"/>
<comment type="caution">
    <text evidence="1">The sequence shown here is derived from an EMBL/GenBank/DDBJ whole genome shotgun (WGS) entry which is preliminary data.</text>
</comment>
<dbReference type="EMBL" id="BANU01000008">
    <property type="protein sequence ID" value="GAC60146.1"/>
    <property type="molecule type" value="Genomic_DNA"/>
</dbReference>
<keyword evidence="2" id="KW-1185">Reference proteome</keyword>